<organism evidence="1 2">
    <name type="scientific">Tritonibacter aquimaris</name>
    <dbReference type="NCBI Taxonomy" id="2663379"/>
    <lineage>
        <taxon>Bacteria</taxon>
        <taxon>Pseudomonadati</taxon>
        <taxon>Pseudomonadota</taxon>
        <taxon>Alphaproteobacteria</taxon>
        <taxon>Rhodobacterales</taxon>
        <taxon>Paracoccaceae</taxon>
        <taxon>Tritonibacter</taxon>
    </lineage>
</organism>
<keyword evidence="2" id="KW-1185">Reference proteome</keyword>
<dbReference type="EMBL" id="WIXK01000001">
    <property type="protein sequence ID" value="MQY41611.1"/>
    <property type="molecule type" value="Genomic_DNA"/>
</dbReference>
<name>A0A844AUD7_9RHOB</name>
<dbReference type="Proteomes" id="UP000436694">
    <property type="component" value="Unassembled WGS sequence"/>
</dbReference>
<evidence type="ECO:0000313" key="2">
    <source>
        <dbReference type="Proteomes" id="UP000436694"/>
    </source>
</evidence>
<gene>
    <name evidence="1" type="ORF">GG681_03080</name>
</gene>
<evidence type="ECO:0008006" key="3">
    <source>
        <dbReference type="Google" id="ProtNLM"/>
    </source>
</evidence>
<reference evidence="1 2" key="1">
    <citation type="submission" date="2019-10" db="EMBL/GenBank/DDBJ databases">
        <title>Epibacterium sp. nov., isolated from seawater.</title>
        <authorList>
            <person name="Zhang X."/>
            <person name="Li N."/>
        </authorList>
    </citation>
    <scope>NUCLEOTIDE SEQUENCE [LARGE SCALE GENOMIC DNA]</scope>
    <source>
        <strain evidence="1 2">SM1969</strain>
    </source>
</reference>
<sequence length="92" mass="9638">MPSTALASDADIKAALAGKTITSGKSVIKIRKNGRMTGKVGKNGDVKIEGAWAIRDGKWCRTIKEPQSFSGTECQTLSFGDGTVSFTGSRGT</sequence>
<dbReference type="AlphaFoldDB" id="A0A844AUD7"/>
<proteinExistence type="predicted"/>
<protein>
    <recommendedName>
        <fullName evidence="3">DUF995 domain-containing protein</fullName>
    </recommendedName>
</protein>
<accession>A0A844AUD7</accession>
<evidence type="ECO:0000313" key="1">
    <source>
        <dbReference type="EMBL" id="MQY41611.1"/>
    </source>
</evidence>
<dbReference type="RefSeq" id="WP_153544925.1">
    <property type="nucleotide sequence ID" value="NZ_WIXK01000001.1"/>
</dbReference>
<comment type="caution">
    <text evidence="1">The sequence shown here is derived from an EMBL/GenBank/DDBJ whole genome shotgun (WGS) entry which is preliminary data.</text>
</comment>